<sequence length="52" mass="5960">MINVKLTKVQALALRDMLIELQELNIFDDAHGDDVANKIIELVDETYEDDEV</sequence>
<dbReference type="EMBL" id="PP856724">
    <property type="protein sequence ID" value="XCH40772.1"/>
    <property type="molecule type" value="Genomic_DNA"/>
</dbReference>
<accession>A0AAU8GFU4</accession>
<name>A0AAU8GFU4_9CAUD</name>
<reference evidence="1" key="1">
    <citation type="submission" date="2024-05" db="EMBL/GenBank/DDBJ databases">
        <authorList>
            <person name="Mugo M.M."/>
            <person name="Musyoki A.M."/>
            <person name="Makumi A.M."/>
            <person name="Mutai I."/>
            <person name="Drechsel O."/>
            <person name="Kering K.K."/>
            <person name="Muturi P."/>
            <person name="Mbae C.K."/>
            <person name="Kariuki S.M."/>
        </authorList>
    </citation>
    <scope>NUCLEOTIDE SEQUENCE</scope>
</reference>
<evidence type="ECO:0008006" key="2">
    <source>
        <dbReference type="Google" id="ProtNLM"/>
    </source>
</evidence>
<protein>
    <recommendedName>
        <fullName evidence="2">Phage protein</fullName>
    </recommendedName>
</protein>
<proteinExistence type="predicted"/>
<evidence type="ECO:0000313" key="1">
    <source>
        <dbReference type="EMBL" id="XCH40772.1"/>
    </source>
</evidence>
<gene>
    <name evidence="1" type="ORF">TCZZUYSU_CDS0001</name>
</gene>
<organism evidence="1">
    <name type="scientific">Salmonella phage vB_SEnST11_KE25</name>
    <dbReference type="NCBI Taxonomy" id="3161176"/>
    <lineage>
        <taxon>Viruses</taxon>
        <taxon>Duplodnaviria</taxon>
        <taxon>Heunggongvirae</taxon>
        <taxon>Uroviricota</taxon>
        <taxon>Caudoviricetes</taxon>
        <taxon>Rosemountvirus</taxon>
    </lineage>
</organism>